<organism evidence="1 2">
    <name type="scientific">Ancylostoma ceylanicum</name>
    <dbReference type="NCBI Taxonomy" id="53326"/>
    <lineage>
        <taxon>Eukaryota</taxon>
        <taxon>Metazoa</taxon>
        <taxon>Ecdysozoa</taxon>
        <taxon>Nematoda</taxon>
        <taxon>Chromadorea</taxon>
        <taxon>Rhabditida</taxon>
        <taxon>Rhabditina</taxon>
        <taxon>Rhabditomorpha</taxon>
        <taxon>Strongyloidea</taxon>
        <taxon>Ancylostomatidae</taxon>
        <taxon>Ancylostomatinae</taxon>
        <taxon>Ancylostoma</taxon>
    </lineage>
</organism>
<evidence type="ECO:0000313" key="1">
    <source>
        <dbReference type="EMBL" id="EYC30426.1"/>
    </source>
</evidence>
<sequence>MKSELYQDEMRVPGISRGKPEFVVQREISRLAKAYNIQRLDDLLSYYPRFARKLRKLEKVYLDRFHKLAPEELHFFLKTYPDFLLSYIVRPLETDEETRISTCKDWMVLSETAQKNLMERFPYRGNRIQEQCGSYDAGSEATVAPFVSFRRLAPSSDRARGRDEQMSNSSHWCLLRNRSNLTPWSLIPRRRKTELYREEMHVPGISHGKPEPMVNGLIFGLARNYDVERLDTLLTRYPRYARKLRKLEKVYLDRYHRLAPEELKFFLMTYPDFLLSYIVEPVEKEKKISTCIYFEILSTSAKKNLAEQFPERANHTEEMCLDRLWTSPEDFPEY</sequence>
<keyword evidence="2" id="KW-1185">Reference proteome</keyword>
<proteinExistence type="predicted"/>
<dbReference type="OrthoDB" id="5870028at2759"/>
<dbReference type="EMBL" id="JARK01001341">
    <property type="protein sequence ID" value="EYC30426.1"/>
    <property type="molecule type" value="Genomic_DNA"/>
</dbReference>
<name>A0A016VSY2_9BILA</name>
<protein>
    <submittedName>
        <fullName evidence="1">Uncharacterized protein</fullName>
    </submittedName>
</protein>
<dbReference type="AlphaFoldDB" id="A0A016VSY2"/>
<gene>
    <name evidence="1" type="primary">Acey_s0005.g2648</name>
    <name evidence="1" type="ORF">Y032_0005g2648</name>
</gene>
<accession>A0A016VSY2</accession>
<reference evidence="2" key="1">
    <citation type="journal article" date="2015" name="Nat. Genet.">
        <title>The genome and transcriptome of the zoonotic hookworm Ancylostoma ceylanicum identify infection-specific gene families.</title>
        <authorList>
            <person name="Schwarz E.M."/>
            <person name="Hu Y."/>
            <person name="Antoshechkin I."/>
            <person name="Miller M.M."/>
            <person name="Sternberg P.W."/>
            <person name="Aroian R.V."/>
        </authorList>
    </citation>
    <scope>NUCLEOTIDE SEQUENCE</scope>
    <source>
        <strain evidence="2">HY135</strain>
    </source>
</reference>
<dbReference type="Proteomes" id="UP000024635">
    <property type="component" value="Unassembled WGS sequence"/>
</dbReference>
<comment type="caution">
    <text evidence="1">The sequence shown here is derived from an EMBL/GenBank/DDBJ whole genome shotgun (WGS) entry which is preliminary data.</text>
</comment>
<evidence type="ECO:0000313" key="2">
    <source>
        <dbReference type="Proteomes" id="UP000024635"/>
    </source>
</evidence>